<organism evidence="1 2">
    <name type="scientific">Candidatus Giovannonibacteria bacterium RIFCSPHIGHO2_12_44_12</name>
    <dbReference type="NCBI Taxonomy" id="1798340"/>
    <lineage>
        <taxon>Bacteria</taxon>
        <taxon>Candidatus Giovannoniibacteriota</taxon>
    </lineage>
</organism>
<comment type="caution">
    <text evidence="1">The sequence shown here is derived from an EMBL/GenBank/DDBJ whole genome shotgun (WGS) entry which is preliminary data.</text>
</comment>
<accession>A0A1F5WY52</accession>
<dbReference type="InterPro" id="IPR014942">
    <property type="entry name" value="AbiEii"/>
</dbReference>
<proteinExistence type="predicted"/>
<evidence type="ECO:0008006" key="3">
    <source>
        <dbReference type="Google" id="ProtNLM"/>
    </source>
</evidence>
<gene>
    <name evidence="1" type="ORF">A2W48_03165</name>
</gene>
<evidence type="ECO:0000313" key="1">
    <source>
        <dbReference type="EMBL" id="OGF80549.1"/>
    </source>
</evidence>
<evidence type="ECO:0000313" key="2">
    <source>
        <dbReference type="Proteomes" id="UP000178299"/>
    </source>
</evidence>
<protein>
    <recommendedName>
        <fullName evidence="3">Nucleotidyl transferase AbiEii/AbiGii toxin family protein</fullName>
    </recommendedName>
</protein>
<dbReference type="Pfam" id="PF08843">
    <property type="entry name" value="AbiEii"/>
    <property type="match status" value="1"/>
</dbReference>
<dbReference type="AlphaFoldDB" id="A0A1F5WY52"/>
<dbReference type="Proteomes" id="UP000178299">
    <property type="component" value="Unassembled WGS sequence"/>
</dbReference>
<reference evidence="1 2" key="1">
    <citation type="journal article" date="2016" name="Nat. Commun.">
        <title>Thousands of microbial genomes shed light on interconnected biogeochemical processes in an aquifer system.</title>
        <authorList>
            <person name="Anantharaman K."/>
            <person name="Brown C.T."/>
            <person name="Hug L.A."/>
            <person name="Sharon I."/>
            <person name="Castelle C.J."/>
            <person name="Probst A.J."/>
            <person name="Thomas B.C."/>
            <person name="Singh A."/>
            <person name="Wilkins M.J."/>
            <person name="Karaoz U."/>
            <person name="Brodie E.L."/>
            <person name="Williams K.H."/>
            <person name="Hubbard S.S."/>
            <person name="Banfield J.F."/>
        </authorList>
    </citation>
    <scope>NUCLEOTIDE SEQUENCE [LARGE SCALE GENOMIC DNA]</scope>
</reference>
<sequence length="254" mass="29106">MISIEMLEKLGRQYQVGVFPNIVREYFQHIFLGELYRLPDAGKILFKGGTALRIIYGSPRFSEDLDFSLIGVMRKETKLFIEGLFVNVLSEIERTGIKVELGDKVGDTRGGYLGIATFRVPEYPPVSVEINVSTRNEKRAVGEVDSIVNDFVPAYTIIHLPQDELVNEKIFDALVKRKKPRDFYDLYFIMRKGMLSLDQKKRLAKIKDEVILNAKSLNFRSELGAFLPADQQGVIREFSTMLERELNRQLASTF</sequence>
<dbReference type="EMBL" id="MFHS01000037">
    <property type="protein sequence ID" value="OGF80549.1"/>
    <property type="molecule type" value="Genomic_DNA"/>
</dbReference>
<dbReference type="Gene3D" id="3.10.450.620">
    <property type="entry name" value="JHP933, nucleotidyltransferase-like core domain"/>
    <property type="match status" value="1"/>
</dbReference>
<name>A0A1F5WY52_9BACT</name>